<organism evidence="2 3">
    <name type="scientific">Streptomyces triticagri</name>
    <dbReference type="NCBI Taxonomy" id="2293568"/>
    <lineage>
        <taxon>Bacteria</taxon>
        <taxon>Bacillati</taxon>
        <taxon>Actinomycetota</taxon>
        <taxon>Actinomycetes</taxon>
        <taxon>Kitasatosporales</taxon>
        <taxon>Streptomycetaceae</taxon>
        <taxon>Streptomyces</taxon>
    </lineage>
</organism>
<feature type="transmembrane region" description="Helical" evidence="1">
    <location>
        <begin position="94"/>
        <end position="112"/>
    </location>
</feature>
<reference evidence="2 3" key="1">
    <citation type="submission" date="2018-08" db="EMBL/GenBank/DDBJ databases">
        <title>Isolation, diversity and antifungal activity of Actinobacteria from wheat.</title>
        <authorList>
            <person name="Han C."/>
        </authorList>
    </citation>
    <scope>NUCLEOTIDE SEQUENCE [LARGE SCALE GENOMIC DNA]</scope>
    <source>
        <strain evidence="2 3">NEAU-YY421</strain>
    </source>
</reference>
<keyword evidence="1" id="KW-0812">Transmembrane</keyword>
<protein>
    <submittedName>
        <fullName evidence="2">Uncharacterized protein</fullName>
    </submittedName>
</protein>
<dbReference type="Proteomes" id="UP000263094">
    <property type="component" value="Unassembled WGS sequence"/>
</dbReference>
<keyword evidence="3" id="KW-1185">Reference proteome</keyword>
<gene>
    <name evidence="2" type="ORF">DY218_14415</name>
</gene>
<keyword evidence="1" id="KW-1133">Transmembrane helix</keyword>
<dbReference type="EMBL" id="QUAK01000077">
    <property type="protein sequence ID" value="RFU86003.1"/>
    <property type="molecule type" value="Genomic_DNA"/>
</dbReference>
<keyword evidence="1" id="KW-0472">Membrane</keyword>
<proteinExistence type="predicted"/>
<evidence type="ECO:0000313" key="2">
    <source>
        <dbReference type="EMBL" id="RFU86003.1"/>
    </source>
</evidence>
<evidence type="ECO:0000256" key="1">
    <source>
        <dbReference type="SAM" id="Phobius"/>
    </source>
</evidence>
<name>A0A372M6C4_9ACTN</name>
<dbReference type="AlphaFoldDB" id="A0A372M6C4"/>
<accession>A0A372M6C4</accession>
<evidence type="ECO:0000313" key="3">
    <source>
        <dbReference type="Proteomes" id="UP000263094"/>
    </source>
</evidence>
<feature type="non-terminal residue" evidence="2">
    <location>
        <position position="138"/>
    </location>
</feature>
<sequence length="138" mass="13746">MVRGSDPAAHAGGCTCGDCPHGAREGHRRAVAAFAAERDKLADGAGLPAALAHSPGASRQWVSDELTQSAVALAARSRADGEAWLRALWRRTAVAVWGAVVVLVLAAALTGIGAGWTAARTSAVVAAVALAAALTAGT</sequence>
<comment type="caution">
    <text evidence="2">The sequence shown here is derived from an EMBL/GenBank/DDBJ whole genome shotgun (WGS) entry which is preliminary data.</text>
</comment>